<evidence type="ECO:0000259" key="15">
    <source>
        <dbReference type="Pfam" id="PF01207"/>
    </source>
</evidence>
<evidence type="ECO:0000256" key="11">
    <source>
        <dbReference type="ARBA" id="ARBA00049513"/>
    </source>
</evidence>
<keyword evidence="4 12" id="KW-0288">FMN</keyword>
<feature type="binding site" evidence="14">
    <location>
        <position position="203"/>
    </location>
    <ligand>
        <name>FMN</name>
        <dbReference type="ChEBI" id="CHEBI:58210"/>
    </ligand>
</feature>
<reference evidence="16 17" key="1">
    <citation type="journal article" date="2023" name="Nat. Commun.">
        <title>Origin of minicircular mitochondrial genomes in red algae.</title>
        <authorList>
            <person name="Lee Y."/>
            <person name="Cho C.H."/>
            <person name="Lee Y.M."/>
            <person name="Park S.I."/>
            <person name="Yang J.H."/>
            <person name="West J.A."/>
            <person name="Bhattacharya D."/>
            <person name="Yoon H.S."/>
        </authorList>
    </citation>
    <scope>NUCLEOTIDE SEQUENCE [LARGE SCALE GENOMIC DNA]</scope>
    <source>
        <strain evidence="16 17">CCMP1338</strain>
        <tissue evidence="16">Whole cell</tissue>
    </source>
</reference>
<dbReference type="InterPro" id="IPR035587">
    <property type="entry name" value="DUS-like_FMN-bd"/>
</dbReference>
<comment type="similarity">
    <text evidence="12">Belongs to the dus family.</text>
</comment>
<comment type="catalytic activity">
    <reaction evidence="8">
        <text>5,6-dihydrouridine(47) in tRNA + NAD(+) = uridine(47) in tRNA + NADH + H(+)</text>
        <dbReference type="Rhea" id="RHEA:53364"/>
        <dbReference type="Rhea" id="RHEA-COMP:13539"/>
        <dbReference type="Rhea" id="RHEA-COMP:13540"/>
        <dbReference type="ChEBI" id="CHEBI:15378"/>
        <dbReference type="ChEBI" id="CHEBI:57540"/>
        <dbReference type="ChEBI" id="CHEBI:57945"/>
        <dbReference type="ChEBI" id="CHEBI:65315"/>
        <dbReference type="ChEBI" id="CHEBI:74443"/>
        <dbReference type="EC" id="1.3.1.89"/>
    </reaction>
    <physiologicalReaction direction="right-to-left" evidence="8">
        <dbReference type="Rhea" id="RHEA:53366"/>
    </physiologicalReaction>
</comment>
<dbReference type="InterPro" id="IPR018517">
    <property type="entry name" value="tRNA_hU_synthase_CS"/>
</dbReference>
<feature type="binding site" evidence="14">
    <location>
        <begin position="258"/>
        <end position="259"/>
    </location>
    <ligand>
        <name>FMN</name>
        <dbReference type="ChEBI" id="CHEBI:58210"/>
    </ligand>
</feature>
<dbReference type="GO" id="GO:0102265">
    <property type="term" value="F:tRNA-dihydrouridine47 synthase activity"/>
    <property type="evidence" value="ECO:0007669"/>
    <property type="project" value="UniProtKB-EC"/>
</dbReference>
<evidence type="ECO:0000313" key="17">
    <source>
        <dbReference type="Proteomes" id="UP001157974"/>
    </source>
</evidence>
<comment type="similarity">
    <text evidence="2">Belongs to the Dus family. Dus3 subfamily.</text>
</comment>
<evidence type="ECO:0000256" key="3">
    <source>
        <dbReference type="ARBA" id="ARBA00022630"/>
    </source>
</evidence>
<dbReference type="GO" id="GO:0050660">
    <property type="term" value="F:flavin adenine dinucleotide binding"/>
    <property type="evidence" value="ECO:0007669"/>
    <property type="project" value="InterPro"/>
</dbReference>
<keyword evidence="3 12" id="KW-0285">Flavoprotein</keyword>
<gene>
    <name evidence="16" type="ORF">NDN08_001897</name>
</gene>
<evidence type="ECO:0000313" key="16">
    <source>
        <dbReference type="EMBL" id="KAJ8905390.1"/>
    </source>
</evidence>
<comment type="catalytic activity">
    <reaction evidence="9">
        <text>a 5,6-dihydrouridine in mRNA + NAD(+) = a uridine in mRNA + NADH + H(+)</text>
        <dbReference type="Rhea" id="RHEA:69851"/>
        <dbReference type="Rhea" id="RHEA-COMP:14658"/>
        <dbReference type="Rhea" id="RHEA-COMP:17789"/>
        <dbReference type="ChEBI" id="CHEBI:15378"/>
        <dbReference type="ChEBI" id="CHEBI:57540"/>
        <dbReference type="ChEBI" id="CHEBI:57945"/>
        <dbReference type="ChEBI" id="CHEBI:65315"/>
        <dbReference type="ChEBI" id="CHEBI:74443"/>
    </reaction>
    <physiologicalReaction direction="right-to-left" evidence="9">
        <dbReference type="Rhea" id="RHEA:69853"/>
    </physiologicalReaction>
</comment>
<evidence type="ECO:0000256" key="5">
    <source>
        <dbReference type="ARBA" id="ARBA00022694"/>
    </source>
</evidence>
<evidence type="ECO:0000256" key="1">
    <source>
        <dbReference type="ARBA" id="ARBA00001917"/>
    </source>
</evidence>
<evidence type="ECO:0000256" key="13">
    <source>
        <dbReference type="PIRSR" id="PIRSR006621-1"/>
    </source>
</evidence>
<dbReference type="PANTHER" id="PTHR45846">
    <property type="entry name" value="TRNA-DIHYDROURIDINE(47) SYNTHASE [NAD(P)(+)]-LIKE"/>
    <property type="match status" value="1"/>
</dbReference>
<dbReference type="Pfam" id="PF01207">
    <property type="entry name" value="Dus"/>
    <property type="match status" value="1"/>
</dbReference>
<name>A0AAV8US51_9RHOD</name>
<feature type="domain" description="DUS-like FMN-binding" evidence="15">
    <location>
        <begin position="44"/>
        <end position="279"/>
    </location>
</feature>
<dbReference type="AlphaFoldDB" id="A0AAV8US51"/>
<evidence type="ECO:0000256" key="10">
    <source>
        <dbReference type="ARBA" id="ARBA00049447"/>
    </source>
</evidence>
<dbReference type="InterPro" id="IPR013785">
    <property type="entry name" value="Aldolase_TIM"/>
</dbReference>
<keyword evidence="7 12" id="KW-0560">Oxidoreductase</keyword>
<accession>A0AAV8US51</accession>
<comment type="function">
    <text evidence="12">Catalyzes the synthesis of dihydrouridine, a modified base found in the D-loop of most tRNAs.</text>
</comment>
<keyword evidence="6" id="KW-0521">NADP</keyword>
<sequence>MESVRTLTGFALQASPPQGGLKAEACPNYRLFENWDGKNCPMMLLAPMEVLADKQFRKAVATVGGMDEMVMEFIRIPDQGHPRSLANRYKSDELGSMTISPQVMGSHDQRMWVATRELVKRGAYRVDLNCGCPASRVTKKGSGASLLKTPSILGGVVRSMIGSGPDKFPNISVKMRSGFEDTQLFLENVYSAIDGGARAITVHPRTSYQKYSGRADWNLIREARKISTVPIIGNGDITSVQRAAEIVESTGCDAIMIGRGAVRNPWLFHEIRGHFTGQTIAPPSIKDEWTFWSTYRQAGREFGGTARGNTGRLKMILGYYFDKCTWMKEAKARLLRSRHVDDESFLYEIIDVLEQHRKHCSECSFE</sequence>
<evidence type="ECO:0000256" key="8">
    <source>
        <dbReference type="ARBA" id="ARBA00048266"/>
    </source>
</evidence>
<organism evidence="16 17">
    <name type="scientific">Rhodosorus marinus</name>
    <dbReference type="NCBI Taxonomy" id="101924"/>
    <lineage>
        <taxon>Eukaryota</taxon>
        <taxon>Rhodophyta</taxon>
        <taxon>Stylonematophyceae</taxon>
        <taxon>Stylonematales</taxon>
        <taxon>Stylonemataceae</taxon>
        <taxon>Rhodosorus</taxon>
    </lineage>
</organism>
<dbReference type="CDD" id="cd02801">
    <property type="entry name" value="DUS_like_FMN"/>
    <property type="match status" value="1"/>
</dbReference>
<dbReference type="EMBL" id="JAMWBK010000005">
    <property type="protein sequence ID" value="KAJ8905390.1"/>
    <property type="molecule type" value="Genomic_DNA"/>
</dbReference>
<evidence type="ECO:0000256" key="9">
    <source>
        <dbReference type="ARBA" id="ARBA00048342"/>
    </source>
</evidence>
<comment type="catalytic activity">
    <reaction evidence="11">
        <text>5,6-dihydrouridine(47) in tRNA + NADP(+) = uridine(47) in tRNA + NADPH + H(+)</text>
        <dbReference type="Rhea" id="RHEA:53360"/>
        <dbReference type="Rhea" id="RHEA-COMP:13539"/>
        <dbReference type="Rhea" id="RHEA-COMP:13540"/>
        <dbReference type="ChEBI" id="CHEBI:15378"/>
        <dbReference type="ChEBI" id="CHEBI:57783"/>
        <dbReference type="ChEBI" id="CHEBI:58349"/>
        <dbReference type="ChEBI" id="CHEBI:65315"/>
        <dbReference type="ChEBI" id="CHEBI:74443"/>
        <dbReference type="EC" id="1.3.1.89"/>
    </reaction>
    <physiologicalReaction direction="right-to-left" evidence="11">
        <dbReference type="Rhea" id="RHEA:53362"/>
    </physiologicalReaction>
</comment>
<protein>
    <recommendedName>
        <fullName evidence="12">tRNA-dihydrouridine synthase</fullName>
        <ecNumber evidence="12">1.3.1.-</ecNumber>
    </recommendedName>
</protein>
<dbReference type="PIRSF" id="PIRSF006621">
    <property type="entry name" value="Dus"/>
    <property type="match status" value="1"/>
</dbReference>
<evidence type="ECO:0000256" key="12">
    <source>
        <dbReference type="PIRNR" id="PIRNR006621"/>
    </source>
</evidence>
<dbReference type="PROSITE" id="PS01136">
    <property type="entry name" value="UPF0034"/>
    <property type="match status" value="1"/>
</dbReference>
<feature type="binding site" evidence="14">
    <location>
        <position position="102"/>
    </location>
    <ligand>
        <name>FMN</name>
        <dbReference type="ChEBI" id="CHEBI:58210"/>
    </ligand>
</feature>
<keyword evidence="5 12" id="KW-0819">tRNA processing</keyword>
<proteinExistence type="inferred from homology"/>
<feature type="active site" description="Proton donor" evidence="13">
    <location>
        <position position="132"/>
    </location>
</feature>
<dbReference type="PANTHER" id="PTHR45846:SF1">
    <property type="entry name" value="TRNA-DIHYDROURIDINE(47) SYNTHASE [NAD(P)(+)]-LIKE"/>
    <property type="match status" value="1"/>
</dbReference>
<comment type="catalytic activity">
    <reaction evidence="10">
        <text>a 5,6-dihydrouridine in mRNA + NADP(+) = a uridine in mRNA + NADPH + H(+)</text>
        <dbReference type="Rhea" id="RHEA:69855"/>
        <dbReference type="Rhea" id="RHEA-COMP:14658"/>
        <dbReference type="Rhea" id="RHEA-COMP:17789"/>
        <dbReference type="ChEBI" id="CHEBI:15378"/>
        <dbReference type="ChEBI" id="CHEBI:57783"/>
        <dbReference type="ChEBI" id="CHEBI:58349"/>
        <dbReference type="ChEBI" id="CHEBI:65315"/>
        <dbReference type="ChEBI" id="CHEBI:74443"/>
    </reaction>
    <physiologicalReaction direction="right-to-left" evidence="10">
        <dbReference type="Rhea" id="RHEA:69857"/>
    </physiologicalReaction>
</comment>
<dbReference type="Proteomes" id="UP001157974">
    <property type="component" value="Unassembled WGS sequence"/>
</dbReference>
<dbReference type="SUPFAM" id="SSF51395">
    <property type="entry name" value="FMN-linked oxidoreductases"/>
    <property type="match status" value="1"/>
</dbReference>
<dbReference type="EC" id="1.3.1.-" evidence="12"/>
<feature type="binding site" evidence="14">
    <location>
        <position position="174"/>
    </location>
    <ligand>
        <name>FMN</name>
        <dbReference type="ChEBI" id="CHEBI:58210"/>
    </ligand>
</feature>
<evidence type="ECO:0000256" key="14">
    <source>
        <dbReference type="PIRSR" id="PIRSR006621-2"/>
    </source>
</evidence>
<dbReference type="GO" id="GO:0003723">
    <property type="term" value="F:RNA binding"/>
    <property type="evidence" value="ECO:0007669"/>
    <property type="project" value="TreeGrafter"/>
</dbReference>
<keyword evidence="17" id="KW-1185">Reference proteome</keyword>
<dbReference type="Gene3D" id="3.20.20.70">
    <property type="entry name" value="Aldolase class I"/>
    <property type="match status" value="1"/>
</dbReference>
<dbReference type="InterPro" id="IPR001269">
    <property type="entry name" value="DUS_fam"/>
</dbReference>
<evidence type="ECO:0000256" key="6">
    <source>
        <dbReference type="ARBA" id="ARBA00022857"/>
    </source>
</evidence>
<evidence type="ECO:0000256" key="2">
    <source>
        <dbReference type="ARBA" id="ARBA00005451"/>
    </source>
</evidence>
<evidence type="ECO:0000256" key="7">
    <source>
        <dbReference type="ARBA" id="ARBA00023002"/>
    </source>
</evidence>
<comment type="caution">
    <text evidence="16">The sequence shown here is derived from an EMBL/GenBank/DDBJ whole genome shotgun (WGS) entry which is preliminary data.</text>
</comment>
<comment type="cofactor">
    <cofactor evidence="1 12 14">
        <name>FMN</name>
        <dbReference type="ChEBI" id="CHEBI:58210"/>
    </cofactor>
</comment>
<keyword evidence="14" id="KW-0547">Nucleotide-binding</keyword>
<evidence type="ECO:0000256" key="4">
    <source>
        <dbReference type="ARBA" id="ARBA00022643"/>
    </source>
</evidence>